<protein>
    <submittedName>
        <fullName evidence="1">Uncharacterized protein</fullName>
    </submittedName>
</protein>
<dbReference type="Proteomes" id="UP000235965">
    <property type="component" value="Unassembled WGS sequence"/>
</dbReference>
<dbReference type="AlphaFoldDB" id="A0A2J7REB9"/>
<dbReference type="InParanoid" id="A0A2J7REB9"/>
<keyword evidence="2" id="KW-1185">Reference proteome</keyword>
<proteinExistence type="predicted"/>
<reference evidence="1 2" key="1">
    <citation type="submission" date="2017-12" db="EMBL/GenBank/DDBJ databases">
        <title>Hemimetabolous genomes reveal molecular basis of termite eusociality.</title>
        <authorList>
            <person name="Harrison M.C."/>
            <person name="Jongepier E."/>
            <person name="Robertson H.M."/>
            <person name="Arning N."/>
            <person name="Bitard-Feildel T."/>
            <person name="Chao H."/>
            <person name="Childers C.P."/>
            <person name="Dinh H."/>
            <person name="Doddapaneni H."/>
            <person name="Dugan S."/>
            <person name="Gowin J."/>
            <person name="Greiner C."/>
            <person name="Han Y."/>
            <person name="Hu H."/>
            <person name="Hughes D.S.T."/>
            <person name="Huylmans A.-K."/>
            <person name="Kemena C."/>
            <person name="Kremer L.P.M."/>
            <person name="Lee S.L."/>
            <person name="Lopez-Ezquerra A."/>
            <person name="Mallet L."/>
            <person name="Monroy-Kuhn J.M."/>
            <person name="Moser A."/>
            <person name="Murali S.C."/>
            <person name="Muzny D.M."/>
            <person name="Otani S."/>
            <person name="Piulachs M.-D."/>
            <person name="Poelchau M."/>
            <person name="Qu J."/>
            <person name="Schaub F."/>
            <person name="Wada-Katsumata A."/>
            <person name="Worley K.C."/>
            <person name="Xie Q."/>
            <person name="Ylla G."/>
            <person name="Poulsen M."/>
            <person name="Gibbs R.A."/>
            <person name="Schal C."/>
            <person name="Richards S."/>
            <person name="Belles X."/>
            <person name="Korb J."/>
            <person name="Bornberg-Bauer E."/>
        </authorList>
    </citation>
    <scope>NUCLEOTIDE SEQUENCE [LARGE SCALE GENOMIC DNA]</scope>
    <source>
        <tissue evidence="1">Whole body</tissue>
    </source>
</reference>
<organism evidence="1 2">
    <name type="scientific">Cryptotermes secundus</name>
    <dbReference type="NCBI Taxonomy" id="105785"/>
    <lineage>
        <taxon>Eukaryota</taxon>
        <taxon>Metazoa</taxon>
        <taxon>Ecdysozoa</taxon>
        <taxon>Arthropoda</taxon>
        <taxon>Hexapoda</taxon>
        <taxon>Insecta</taxon>
        <taxon>Pterygota</taxon>
        <taxon>Neoptera</taxon>
        <taxon>Polyneoptera</taxon>
        <taxon>Dictyoptera</taxon>
        <taxon>Blattodea</taxon>
        <taxon>Blattoidea</taxon>
        <taxon>Termitoidae</taxon>
        <taxon>Kalotermitidae</taxon>
        <taxon>Cryptotermitinae</taxon>
        <taxon>Cryptotermes</taxon>
    </lineage>
</organism>
<gene>
    <name evidence="1" type="ORF">B7P43_G01335</name>
</gene>
<sequence length="128" mass="12967">MPTEEVGVAGIPGRLEEDTLTLTGVVWVSDAAVDLVESDGGVCGEVAGVKTPRAVVKVCCSVAAASVIVAEALFTTSPATAGGGTKVGTATWMVEPLAKVIVSKFPSMPVSPFMTFPLSLGFVATTRP</sequence>
<dbReference type="EMBL" id="NEVH01005277">
    <property type="protein sequence ID" value="PNF39182.1"/>
    <property type="molecule type" value="Genomic_DNA"/>
</dbReference>
<evidence type="ECO:0000313" key="2">
    <source>
        <dbReference type="Proteomes" id="UP000235965"/>
    </source>
</evidence>
<comment type="caution">
    <text evidence="1">The sequence shown here is derived from an EMBL/GenBank/DDBJ whole genome shotgun (WGS) entry which is preliminary data.</text>
</comment>
<accession>A0A2J7REB9</accession>
<evidence type="ECO:0000313" key="1">
    <source>
        <dbReference type="EMBL" id="PNF39182.1"/>
    </source>
</evidence>
<name>A0A2J7REB9_9NEOP</name>